<dbReference type="EMBL" id="JAAONZ010000015">
    <property type="protein sequence ID" value="NHO67227.1"/>
    <property type="molecule type" value="Genomic_DNA"/>
</dbReference>
<comment type="caution">
    <text evidence="1">The sequence shown here is derived from an EMBL/GenBank/DDBJ whole genome shotgun (WGS) entry which is preliminary data.</text>
</comment>
<dbReference type="Proteomes" id="UP000787472">
    <property type="component" value="Unassembled WGS sequence"/>
</dbReference>
<dbReference type="InterPro" id="IPR011008">
    <property type="entry name" value="Dimeric_a/b-barrel"/>
</dbReference>
<sequence length="104" mass="11432">MSMIVVLFNLKPGVSVEAYENWARQNDIPSVNALASVRQFDVLRTTGLMGSDAPAPVQYVELLDVSSLEQLGADVVSETMQRIAGEFQQFADNPQFILTQNIAD</sequence>
<evidence type="ECO:0000313" key="1">
    <source>
        <dbReference type="EMBL" id="NHO67227.1"/>
    </source>
</evidence>
<dbReference type="RefSeq" id="WP_167189542.1">
    <property type="nucleotide sequence ID" value="NZ_JAAONZ010000015.1"/>
</dbReference>
<dbReference type="Gene3D" id="3.30.70.100">
    <property type="match status" value="1"/>
</dbReference>
<dbReference type="SUPFAM" id="SSF54909">
    <property type="entry name" value="Dimeric alpha+beta barrel"/>
    <property type="match status" value="1"/>
</dbReference>
<proteinExistence type="predicted"/>
<accession>A0A9E5MN29</accession>
<dbReference type="InterPro" id="IPR021667">
    <property type="entry name" value="HapK"/>
</dbReference>
<name>A0A9E5MN29_9GAMM</name>
<dbReference type="AlphaFoldDB" id="A0A9E5MN29"/>
<organism evidence="1 2">
    <name type="scientific">Pseudomaricurvus hydrocarbonicus</name>
    <dbReference type="NCBI Taxonomy" id="1470433"/>
    <lineage>
        <taxon>Bacteria</taxon>
        <taxon>Pseudomonadati</taxon>
        <taxon>Pseudomonadota</taxon>
        <taxon>Gammaproteobacteria</taxon>
        <taxon>Cellvibrionales</taxon>
        <taxon>Cellvibrionaceae</taxon>
        <taxon>Pseudomaricurvus</taxon>
    </lineage>
</organism>
<reference evidence="1" key="1">
    <citation type="submission" date="2020-03" db="EMBL/GenBank/DDBJ databases">
        <authorList>
            <person name="Guo F."/>
        </authorList>
    </citation>
    <scope>NUCLEOTIDE SEQUENCE</scope>
    <source>
        <strain evidence="1">JCM 30134</strain>
    </source>
</reference>
<evidence type="ECO:0000313" key="2">
    <source>
        <dbReference type="Proteomes" id="UP000787472"/>
    </source>
</evidence>
<dbReference type="Pfam" id="PF11639">
    <property type="entry name" value="HapK"/>
    <property type="match status" value="1"/>
</dbReference>
<protein>
    <submittedName>
        <fullName evidence="1">REDY-like protein HapK</fullName>
    </submittedName>
</protein>
<keyword evidence="2" id="KW-1185">Reference proteome</keyword>
<gene>
    <name evidence="1" type="ORF">G8770_16890</name>
</gene>